<evidence type="ECO:0000259" key="6">
    <source>
        <dbReference type="PROSITE" id="PS50262"/>
    </source>
</evidence>
<dbReference type="InterPro" id="IPR000276">
    <property type="entry name" value="GPCR_Rhodpsn"/>
</dbReference>
<dbReference type="PANTHER" id="PTHR45698">
    <property type="entry name" value="TRACE AMINE-ASSOCIATED RECEPTOR 19N-RELATED"/>
    <property type="match status" value="1"/>
</dbReference>
<evidence type="ECO:0000256" key="1">
    <source>
        <dbReference type="ARBA" id="ARBA00004370"/>
    </source>
</evidence>
<feature type="transmembrane region" description="Helical" evidence="5">
    <location>
        <begin position="35"/>
        <end position="53"/>
    </location>
</feature>
<dbReference type="OrthoDB" id="10305478at2759"/>
<dbReference type="GO" id="GO:0004930">
    <property type="term" value="F:G protein-coupled receptor activity"/>
    <property type="evidence" value="ECO:0007669"/>
    <property type="project" value="InterPro"/>
</dbReference>
<evidence type="ECO:0000313" key="8">
    <source>
        <dbReference type="RefSeq" id="XP_013078956.2"/>
    </source>
</evidence>
<keyword evidence="3 5" id="KW-1133">Transmembrane helix</keyword>
<feature type="transmembrane region" description="Helical" evidence="5">
    <location>
        <begin position="206"/>
        <end position="228"/>
    </location>
</feature>
<keyword evidence="4 5" id="KW-0472">Membrane</keyword>
<dbReference type="RefSeq" id="XP_013078956.2">
    <property type="nucleotide sequence ID" value="XM_013223502.2"/>
</dbReference>
<protein>
    <submittedName>
        <fullName evidence="8">Uncharacterized protein LOC106064867</fullName>
    </submittedName>
</protein>
<dbReference type="GeneID" id="106064867"/>
<accession>A0A9U8EAH0</accession>
<evidence type="ECO:0000313" key="7">
    <source>
        <dbReference type="Proteomes" id="UP001165740"/>
    </source>
</evidence>
<dbReference type="OMA" id="NTRIVWE"/>
<sequence>MNIADLEATNSTVVSASIVTPEVYRLCIEILQVPLFFFGIFGIFSNGFNIMVFAKQGVASDSTTVSLVALSLSDLLGCAFMLPQPVCFYLKSTSDSGAALEHNCFALTTMTCTYTHIICSKVTCFITAYISVERAVSVVFPLQVKRIIRMQSTVTIIIAIFIVAVALHAPYAASIEMVWGSTFDNSTVVTLRVTALGKLFNAINNILIAMVLTTASMVTVAIATVVMISRVHVSVKWRLGHARNGNSFLANAKASDKNDCTKMSGKMSSKNIEMCKTVMGIMTLFLVCSACSHIPAMAVLSLPGMSSYGVNRYLYEIFYTMKFDFDLINSSANMLFYIKISSRYRQTMVHMLGKFKSEPRTLNMK</sequence>
<dbReference type="PROSITE" id="PS50262">
    <property type="entry name" value="G_PROTEIN_RECEP_F1_2"/>
    <property type="match status" value="1"/>
</dbReference>
<dbReference type="SUPFAM" id="SSF81321">
    <property type="entry name" value="Family A G protein-coupled receptor-like"/>
    <property type="match status" value="1"/>
</dbReference>
<feature type="transmembrane region" description="Helical" evidence="5">
    <location>
        <begin position="154"/>
        <end position="173"/>
    </location>
</feature>
<organism evidence="7 8">
    <name type="scientific">Biomphalaria glabrata</name>
    <name type="common">Bloodfluke planorb</name>
    <name type="synonym">Freshwater snail</name>
    <dbReference type="NCBI Taxonomy" id="6526"/>
    <lineage>
        <taxon>Eukaryota</taxon>
        <taxon>Metazoa</taxon>
        <taxon>Spiralia</taxon>
        <taxon>Lophotrochozoa</taxon>
        <taxon>Mollusca</taxon>
        <taxon>Gastropoda</taxon>
        <taxon>Heterobranchia</taxon>
        <taxon>Euthyneura</taxon>
        <taxon>Panpulmonata</taxon>
        <taxon>Hygrophila</taxon>
        <taxon>Lymnaeoidea</taxon>
        <taxon>Planorbidae</taxon>
        <taxon>Biomphalaria</taxon>
    </lineage>
</organism>
<dbReference type="Pfam" id="PF00001">
    <property type="entry name" value="7tm_1"/>
    <property type="match status" value="1"/>
</dbReference>
<gene>
    <name evidence="8" type="primary">LOC106064867</name>
</gene>
<keyword evidence="7" id="KW-1185">Reference proteome</keyword>
<dbReference type="Proteomes" id="UP001165740">
    <property type="component" value="Chromosome 9"/>
</dbReference>
<evidence type="ECO:0000256" key="5">
    <source>
        <dbReference type="SAM" id="Phobius"/>
    </source>
</evidence>
<dbReference type="InterPro" id="IPR017452">
    <property type="entry name" value="GPCR_Rhodpsn_7TM"/>
</dbReference>
<dbReference type="Gene3D" id="1.20.1070.10">
    <property type="entry name" value="Rhodopsin 7-helix transmembrane proteins"/>
    <property type="match status" value="1"/>
</dbReference>
<comment type="subcellular location">
    <subcellularLocation>
        <location evidence="1">Membrane</location>
    </subcellularLocation>
</comment>
<dbReference type="PANTHER" id="PTHR45698:SF1">
    <property type="entry name" value="TRACE AMINE-ASSOCIATED RECEPTOR 13C-LIKE"/>
    <property type="match status" value="1"/>
</dbReference>
<feature type="transmembrane region" description="Helical" evidence="5">
    <location>
        <begin position="277"/>
        <end position="297"/>
    </location>
</feature>
<evidence type="ECO:0000256" key="4">
    <source>
        <dbReference type="ARBA" id="ARBA00023136"/>
    </source>
</evidence>
<dbReference type="GO" id="GO:0016020">
    <property type="term" value="C:membrane"/>
    <property type="evidence" value="ECO:0007669"/>
    <property type="project" value="UniProtKB-SubCell"/>
</dbReference>
<name>A0A9U8EAH0_BIOGL</name>
<reference evidence="8" key="1">
    <citation type="submission" date="2025-08" db="UniProtKB">
        <authorList>
            <consortium name="RefSeq"/>
        </authorList>
    </citation>
    <scope>IDENTIFICATION</scope>
</reference>
<keyword evidence="2 5" id="KW-0812">Transmembrane</keyword>
<dbReference type="KEGG" id="bgt:106064867"/>
<feature type="transmembrane region" description="Helical" evidence="5">
    <location>
        <begin position="317"/>
        <end position="338"/>
    </location>
</feature>
<evidence type="ECO:0000256" key="2">
    <source>
        <dbReference type="ARBA" id="ARBA00022692"/>
    </source>
</evidence>
<dbReference type="AlphaFoldDB" id="A0A9U8EAH0"/>
<proteinExistence type="predicted"/>
<evidence type="ECO:0000256" key="3">
    <source>
        <dbReference type="ARBA" id="ARBA00022989"/>
    </source>
</evidence>
<feature type="domain" description="G-protein coupled receptors family 1 profile" evidence="6">
    <location>
        <begin position="45"/>
        <end position="337"/>
    </location>
</feature>